<dbReference type="GO" id="GO:0046872">
    <property type="term" value="F:metal ion binding"/>
    <property type="evidence" value="ECO:0007669"/>
    <property type="project" value="UniProtKB-KW"/>
</dbReference>
<evidence type="ECO:0000256" key="5">
    <source>
        <dbReference type="SAM" id="MobiDB-lite"/>
    </source>
</evidence>
<dbReference type="GO" id="GO:0005737">
    <property type="term" value="C:cytoplasm"/>
    <property type="evidence" value="ECO:0007669"/>
    <property type="project" value="TreeGrafter"/>
</dbReference>
<keyword evidence="3" id="KW-0378">Hydrolase</keyword>
<evidence type="ECO:0000259" key="6">
    <source>
        <dbReference type="Pfam" id="PF00293"/>
    </source>
</evidence>
<dbReference type="PANTHER" id="PTHR12629">
    <property type="entry name" value="DIPHOSPHOINOSITOL POLYPHOSPHATE PHOSPHOHYDROLASE"/>
    <property type="match status" value="1"/>
</dbReference>
<feature type="region of interest" description="Disordered" evidence="5">
    <location>
        <begin position="1"/>
        <end position="24"/>
    </location>
</feature>
<dbReference type="Proteomes" id="UP000182258">
    <property type="component" value="Unassembled WGS sequence"/>
</dbReference>
<keyword evidence="2" id="KW-0479">Metal-binding</keyword>
<dbReference type="CDD" id="cd04666">
    <property type="entry name" value="NUDIX_DIPP2_like_Nudt4"/>
    <property type="match status" value="1"/>
</dbReference>
<gene>
    <name evidence="7" type="ORF">SAMN04488059_14027</name>
</gene>
<protein>
    <submittedName>
        <fullName evidence="7">NUDIX domain-containing protein</fullName>
    </submittedName>
</protein>
<dbReference type="InterPro" id="IPR047198">
    <property type="entry name" value="DDP-like_NUDIX"/>
</dbReference>
<accession>A0A1I1RPU2</accession>
<feature type="domain" description="Nudix hydrolase" evidence="6">
    <location>
        <begin position="3"/>
        <end position="93"/>
    </location>
</feature>
<evidence type="ECO:0000313" key="8">
    <source>
        <dbReference type="Proteomes" id="UP000182258"/>
    </source>
</evidence>
<dbReference type="Gene3D" id="3.90.79.10">
    <property type="entry name" value="Nucleoside Triphosphate Pyrophosphohydrolase"/>
    <property type="match status" value="1"/>
</dbReference>
<dbReference type="EMBL" id="FOMB01000040">
    <property type="protein sequence ID" value="SFD32560.1"/>
    <property type="molecule type" value="Genomic_DNA"/>
</dbReference>
<dbReference type="InterPro" id="IPR015797">
    <property type="entry name" value="NUDIX_hydrolase-like_dom_sf"/>
</dbReference>
<reference evidence="7 8" key="1">
    <citation type="submission" date="2016-10" db="EMBL/GenBank/DDBJ databases">
        <authorList>
            <person name="de Groot N.N."/>
        </authorList>
    </citation>
    <scope>NUCLEOTIDE SEQUENCE [LARGE SCALE GENOMIC DNA]</scope>
    <source>
        <strain evidence="7 8">CGMCC 1.10210</strain>
    </source>
</reference>
<proteinExistence type="predicted"/>
<comment type="cofactor">
    <cofactor evidence="1">
        <name>Mg(2+)</name>
        <dbReference type="ChEBI" id="CHEBI:18420"/>
    </cofactor>
</comment>
<evidence type="ECO:0000256" key="2">
    <source>
        <dbReference type="ARBA" id="ARBA00022723"/>
    </source>
</evidence>
<evidence type="ECO:0000256" key="4">
    <source>
        <dbReference type="ARBA" id="ARBA00022842"/>
    </source>
</evidence>
<dbReference type="GO" id="GO:0016462">
    <property type="term" value="F:pyrophosphatase activity"/>
    <property type="evidence" value="ECO:0007669"/>
    <property type="project" value="InterPro"/>
</dbReference>
<name>A0A1I1RPU2_9HYPH</name>
<dbReference type="AlphaFoldDB" id="A0A1I1RPU2"/>
<dbReference type="STRING" id="728005.SAMN04488059_14027"/>
<sequence>MAGKSDAEAALQEAREEAGIEGTVSDTPIGSYHFIKLLDDGTTKPSQAVIYSVRVLTQLNKWDEKDERRRKWFSLRKAAKAVFEPDLAKFLSNLASGRPALF</sequence>
<evidence type="ECO:0000256" key="3">
    <source>
        <dbReference type="ARBA" id="ARBA00022801"/>
    </source>
</evidence>
<organism evidence="7 8">
    <name type="scientific">Devosia psychrophila</name>
    <dbReference type="NCBI Taxonomy" id="728005"/>
    <lineage>
        <taxon>Bacteria</taxon>
        <taxon>Pseudomonadati</taxon>
        <taxon>Pseudomonadota</taxon>
        <taxon>Alphaproteobacteria</taxon>
        <taxon>Hyphomicrobiales</taxon>
        <taxon>Devosiaceae</taxon>
        <taxon>Devosia</taxon>
    </lineage>
</organism>
<dbReference type="Pfam" id="PF00293">
    <property type="entry name" value="NUDIX"/>
    <property type="match status" value="1"/>
</dbReference>
<dbReference type="InterPro" id="IPR000086">
    <property type="entry name" value="NUDIX_hydrolase_dom"/>
</dbReference>
<evidence type="ECO:0000256" key="1">
    <source>
        <dbReference type="ARBA" id="ARBA00001946"/>
    </source>
</evidence>
<dbReference type="PANTHER" id="PTHR12629:SF0">
    <property type="entry name" value="DIPHOSPHOINOSITOL-POLYPHOSPHATE DIPHOSPHATASE"/>
    <property type="match status" value="1"/>
</dbReference>
<keyword evidence="4" id="KW-0460">Magnesium</keyword>
<dbReference type="SUPFAM" id="SSF55811">
    <property type="entry name" value="Nudix"/>
    <property type="match status" value="1"/>
</dbReference>
<evidence type="ECO:0000313" key="7">
    <source>
        <dbReference type="EMBL" id="SFD32560.1"/>
    </source>
</evidence>